<protein>
    <submittedName>
        <fullName evidence="2">Histidyl-tRNA synthetase</fullName>
        <ecNumber evidence="2">6.1.1.21</ecNumber>
    </submittedName>
</protein>
<organism evidence="2 3">
    <name type="scientific">Staphylococcus aureus</name>
    <dbReference type="NCBI Taxonomy" id="1280"/>
    <lineage>
        <taxon>Bacteria</taxon>
        <taxon>Bacillati</taxon>
        <taxon>Bacillota</taxon>
        <taxon>Bacilli</taxon>
        <taxon>Bacillales</taxon>
        <taxon>Staphylococcaceae</taxon>
        <taxon>Staphylococcus</taxon>
    </lineage>
</organism>
<evidence type="ECO:0000259" key="1">
    <source>
        <dbReference type="Pfam" id="PF13393"/>
    </source>
</evidence>
<dbReference type="GO" id="GO:0140096">
    <property type="term" value="F:catalytic activity, acting on a protein"/>
    <property type="evidence" value="ECO:0007669"/>
    <property type="project" value="UniProtKB-ARBA"/>
</dbReference>
<dbReference type="Proteomes" id="UP000255091">
    <property type="component" value="Unassembled WGS sequence"/>
</dbReference>
<sequence length="121" mass="13682">MRILDCKVDRDKEAIKTAPRITDFLNEESKAYYEQVKAYLDDLGIPYIEDPNLVRGLDYYTHTAFELMMDNPNYDGAITTLCGGGRYNGLLELLEGPSETGIGFALSIERLCLHLKKKVSN</sequence>
<evidence type="ECO:0000313" key="2">
    <source>
        <dbReference type="EMBL" id="SUK51100.1"/>
    </source>
</evidence>
<dbReference type="InterPro" id="IPR045864">
    <property type="entry name" value="aa-tRNA-synth_II/BPL/LPL"/>
</dbReference>
<dbReference type="EC" id="6.1.1.21" evidence="2"/>
<dbReference type="Gene3D" id="3.30.930.10">
    <property type="entry name" value="Bira Bifunctional Protein, Domain 2"/>
    <property type="match status" value="1"/>
</dbReference>
<feature type="domain" description="Class II Histidinyl-tRNA synthetase (HisRS)-like catalytic core" evidence="1">
    <location>
        <begin position="11"/>
        <end position="111"/>
    </location>
</feature>
<evidence type="ECO:0000313" key="3">
    <source>
        <dbReference type="Proteomes" id="UP000255091"/>
    </source>
</evidence>
<dbReference type="GO" id="GO:0006427">
    <property type="term" value="P:histidyl-tRNA aminoacylation"/>
    <property type="evidence" value="ECO:0007669"/>
    <property type="project" value="TreeGrafter"/>
</dbReference>
<dbReference type="Pfam" id="PF13393">
    <property type="entry name" value="tRNA-synt_His"/>
    <property type="match status" value="1"/>
</dbReference>
<proteinExistence type="predicted"/>
<dbReference type="PANTHER" id="PTHR43707:SF1">
    <property type="entry name" value="HISTIDINE--TRNA LIGASE, MITOCHONDRIAL-RELATED"/>
    <property type="match status" value="1"/>
</dbReference>
<accession>A0A380DU34</accession>
<dbReference type="SUPFAM" id="SSF55681">
    <property type="entry name" value="Class II aaRS and biotin synthetases"/>
    <property type="match status" value="1"/>
</dbReference>
<dbReference type="InterPro" id="IPR004516">
    <property type="entry name" value="HisRS/HisZ"/>
</dbReference>
<gene>
    <name evidence="2" type="primary">hisS_2</name>
    <name evidence="2" type="ORF">NCTC6133_02166</name>
</gene>
<dbReference type="GO" id="GO:0016740">
    <property type="term" value="F:transferase activity"/>
    <property type="evidence" value="ECO:0007669"/>
    <property type="project" value="UniProtKB-ARBA"/>
</dbReference>
<dbReference type="PANTHER" id="PTHR43707">
    <property type="entry name" value="HISTIDYL-TRNA SYNTHETASE"/>
    <property type="match status" value="1"/>
</dbReference>
<dbReference type="GO" id="GO:0004821">
    <property type="term" value="F:histidine-tRNA ligase activity"/>
    <property type="evidence" value="ECO:0007669"/>
    <property type="project" value="UniProtKB-EC"/>
</dbReference>
<keyword evidence="2" id="KW-0436">Ligase</keyword>
<name>A0A380DU34_STAAU</name>
<dbReference type="GO" id="GO:0005737">
    <property type="term" value="C:cytoplasm"/>
    <property type="evidence" value="ECO:0007669"/>
    <property type="project" value="InterPro"/>
</dbReference>
<dbReference type="InterPro" id="IPR041715">
    <property type="entry name" value="HisRS-like_core"/>
</dbReference>
<dbReference type="EMBL" id="UHAP01000001">
    <property type="protein sequence ID" value="SUK51100.1"/>
    <property type="molecule type" value="Genomic_DNA"/>
</dbReference>
<dbReference type="AlphaFoldDB" id="A0A380DU34"/>
<reference evidence="2 3" key="1">
    <citation type="submission" date="2018-06" db="EMBL/GenBank/DDBJ databases">
        <authorList>
            <consortium name="Pathogen Informatics"/>
            <person name="Doyle S."/>
        </authorList>
    </citation>
    <scope>NUCLEOTIDE SEQUENCE [LARGE SCALE GENOMIC DNA]</scope>
    <source>
        <strain evidence="2 3">NCTC6133</strain>
    </source>
</reference>
<keyword evidence="2" id="KW-0030">Aminoacyl-tRNA synthetase</keyword>